<accession>A0A845QE25</accession>
<evidence type="ECO:0000313" key="2">
    <source>
        <dbReference type="EMBL" id="NBG96697.1"/>
    </source>
</evidence>
<gene>
    <name evidence="2" type="ORF">GTQ45_13230</name>
</gene>
<dbReference type="Proteomes" id="UP000470384">
    <property type="component" value="Unassembled WGS sequence"/>
</dbReference>
<sequence>MAKRAKAENWLFFIDTNVLLDFYRLGGPSAERQLKALEQHKGVIIILDQVWAEFLRNRQKVIHEDAIKNLAKSPQRNAPPIVTDYQPFKMYRKATTESEKQLKKVRDKIEKVLRDPSKHDPVYQSLKRIFSNDSPYNLRRPDKRRFQIRSLARKRFSLGYPPRKANDTSIGDAVNWEWIIHCAQNCPNKSHVMIVTRDQDYGIMFDGAPILNDWLKHEFSERVGTRRKVELSNKLTEAIKKMNGSVTQTDVKEEKDLIGLYKSSRSFVEQPSQLTISPQLLRSTSDSEALRSMLASLLKSSRSDD</sequence>
<evidence type="ECO:0000259" key="1">
    <source>
        <dbReference type="Pfam" id="PF16289"/>
    </source>
</evidence>
<dbReference type="AlphaFoldDB" id="A0A845QE25"/>
<reference evidence="2 3" key="1">
    <citation type="journal article" date="2016" name="Int. J. Syst. Evol. Microbiol.">
        <title>Pyruvatibacter mobilis gen. nov., sp. nov., a marine bacterium from the culture broth of Picochlorum sp. 122.</title>
        <authorList>
            <person name="Wang G."/>
            <person name="Tang M."/>
            <person name="Wu H."/>
            <person name="Dai S."/>
            <person name="Li T."/>
            <person name="Chen C."/>
            <person name="He H."/>
            <person name="Fan J."/>
            <person name="Xiang W."/>
            <person name="Li X."/>
        </authorList>
    </citation>
    <scope>NUCLEOTIDE SEQUENCE [LARGE SCALE GENOMIC DNA]</scope>
    <source>
        <strain evidence="2 3">GYP-11</strain>
    </source>
</reference>
<comment type="caution">
    <text evidence="2">The sequence shown here is derived from an EMBL/GenBank/DDBJ whole genome shotgun (WGS) entry which is preliminary data.</text>
</comment>
<name>A0A845QE25_9HYPH</name>
<dbReference type="OrthoDB" id="569642at2"/>
<dbReference type="InterPro" id="IPR032557">
    <property type="entry name" value="DUF4935"/>
</dbReference>
<dbReference type="EMBL" id="WXYQ01000011">
    <property type="protein sequence ID" value="NBG96697.1"/>
    <property type="molecule type" value="Genomic_DNA"/>
</dbReference>
<dbReference type="Pfam" id="PF16289">
    <property type="entry name" value="PIN_12"/>
    <property type="match status" value="1"/>
</dbReference>
<feature type="domain" description="DUF4935" evidence="1">
    <location>
        <begin position="13"/>
        <end position="201"/>
    </location>
</feature>
<evidence type="ECO:0000313" key="3">
    <source>
        <dbReference type="Proteomes" id="UP000470384"/>
    </source>
</evidence>
<dbReference type="GeneID" id="300653797"/>
<proteinExistence type="predicted"/>
<keyword evidence="3" id="KW-1185">Reference proteome</keyword>
<dbReference type="RefSeq" id="WP_160588730.1">
    <property type="nucleotide sequence ID" value="NZ_BMHN01000001.1"/>
</dbReference>
<organism evidence="2 3">
    <name type="scientific">Pyruvatibacter mobilis</name>
    <dbReference type="NCBI Taxonomy" id="1712261"/>
    <lineage>
        <taxon>Bacteria</taxon>
        <taxon>Pseudomonadati</taxon>
        <taxon>Pseudomonadota</taxon>
        <taxon>Alphaproteobacteria</taxon>
        <taxon>Hyphomicrobiales</taxon>
        <taxon>Parvibaculaceae</taxon>
        <taxon>Pyruvatibacter</taxon>
    </lineage>
</organism>
<protein>
    <submittedName>
        <fullName evidence="2">DUF4935 domain-containing protein</fullName>
    </submittedName>
</protein>